<evidence type="ECO:0000313" key="2">
    <source>
        <dbReference type="EMBL" id="GLB42391.1"/>
    </source>
</evidence>
<gene>
    <name evidence="2" type="ORF">LshimejAT787_1104060</name>
</gene>
<name>A0A9P3PWB2_LYOSH</name>
<feature type="region of interest" description="Disordered" evidence="1">
    <location>
        <begin position="230"/>
        <end position="252"/>
    </location>
</feature>
<comment type="caution">
    <text evidence="2">The sequence shown here is derived from an EMBL/GenBank/DDBJ whole genome shotgun (WGS) entry which is preliminary data.</text>
</comment>
<sequence>MVIPPVGPTCVVCFRICYSESLVYRLTLGIHRTRESACWLVSSAPRPAKRNRTDDTNASTLILQPGIPQGAPLGPLAAYSTTPTQASGAAALAPAPTHAPVPIAAPAIPHAPVPIAIPHAPNPYVPNTYGSGGDPNAEVRISATVWGKDHSLFNALLSLMPHGQHITRNVRARRIPGQRNYLDMTFPNTLDAAVSVQAWAAGPGPRPSRSHCGLGKLGGAEQIVDCDGHLATPHRSLPNTYNTTTKKQAKHR</sequence>
<protein>
    <submittedName>
        <fullName evidence="2">Uncharacterized protein</fullName>
    </submittedName>
</protein>
<keyword evidence="3" id="KW-1185">Reference proteome</keyword>
<feature type="compositionally biased region" description="Polar residues" evidence="1">
    <location>
        <begin position="237"/>
        <end position="246"/>
    </location>
</feature>
<evidence type="ECO:0000313" key="3">
    <source>
        <dbReference type="Proteomes" id="UP001063166"/>
    </source>
</evidence>
<accession>A0A9P3PWB2</accession>
<dbReference type="OrthoDB" id="3045043at2759"/>
<evidence type="ECO:0000256" key="1">
    <source>
        <dbReference type="SAM" id="MobiDB-lite"/>
    </source>
</evidence>
<dbReference type="AlphaFoldDB" id="A0A9P3PWB2"/>
<dbReference type="EMBL" id="BRPK01000011">
    <property type="protein sequence ID" value="GLB42391.1"/>
    <property type="molecule type" value="Genomic_DNA"/>
</dbReference>
<proteinExistence type="predicted"/>
<dbReference type="Proteomes" id="UP001063166">
    <property type="component" value="Unassembled WGS sequence"/>
</dbReference>
<reference evidence="2" key="1">
    <citation type="submission" date="2022-07" db="EMBL/GenBank/DDBJ databases">
        <title>The genome of Lyophyllum shimeji provides insight into the initial evolution of ectomycorrhizal fungal genome.</title>
        <authorList>
            <person name="Kobayashi Y."/>
            <person name="Shibata T."/>
            <person name="Hirakawa H."/>
            <person name="Shigenobu S."/>
            <person name="Nishiyama T."/>
            <person name="Yamada A."/>
            <person name="Hasebe M."/>
            <person name="Kawaguchi M."/>
        </authorList>
    </citation>
    <scope>NUCLEOTIDE SEQUENCE</scope>
    <source>
        <strain evidence="2">AT787</strain>
    </source>
</reference>
<organism evidence="2 3">
    <name type="scientific">Lyophyllum shimeji</name>
    <name type="common">Hon-shimeji</name>
    <name type="synonym">Tricholoma shimeji</name>
    <dbReference type="NCBI Taxonomy" id="47721"/>
    <lineage>
        <taxon>Eukaryota</taxon>
        <taxon>Fungi</taxon>
        <taxon>Dikarya</taxon>
        <taxon>Basidiomycota</taxon>
        <taxon>Agaricomycotina</taxon>
        <taxon>Agaricomycetes</taxon>
        <taxon>Agaricomycetidae</taxon>
        <taxon>Agaricales</taxon>
        <taxon>Tricholomatineae</taxon>
        <taxon>Lyophyllaceae</taxon>
        <taxon>Lyophyllum</taxon>
    </lineage>
</organism>